<dbReference type="GO" id="GO:0004190">
    <property type="term" value="F:aspartic-type endopeptidase activity"/>
    <property type="evidence" value="ECO:0007669"/>
    <property type="project" value="InterPro"/>
</dbReference>
<dbReference type="Gene3D" id="1.10.340.70">
    <property type="match status" value="1"/>
</dbReference>
<evidence type="ECO:0000313" key="16">
    <source>
        <dbReference type="Proteomes" id="UP001152320"/>
    </source>
</evidence>
<feature type="domain" description="Reverse transcriptase" evidence="13">
    <location>
        <begin position="397"/>
        <end position="576"/>
    </location>
</feature>
<evidence type="ECO:0000256" key="5">
    <source>
        <dbReference type="ARBA" id="ARBA00022759"/>
    </source>
</evidence>
<dbReference type="Pfam" id="PF17921">
    <property type="entry name" value="Integrase_H2C2"/>
    <property type="match status" value="1"/>
</dbReference>
<dbReference type="InterPro" id="IPR036397">
    <property type="entry name" value="RNaseH_sf"/>
</dbReference>
<keyword evidence="11" id="KW-0511">Multifunctional enzyme</keyword>
<dbReference type="Pfam" id="PF17919">
    <property type="entry name" value="RT_RNaseH_2"/>
    <property type="match status" value="1"/>
</dbReference>
<gene>
    <name evidence="15" type="ORF">HOLleu_24949</name>
</gene>
<dbReference type="InterPro" id="IPR050951">
    <property type="entry name" value="Retrovirus_Pol_polyprotein"/>
</dbReference>
<dbReference type="FunFam" id="3.30.70.270:FF:000020">
    <property type="entry name" value="Transposon Tf2-6 polyprotein-like Protein"/>
    <property type="match status" value="1"/>
</dbReference>
<dbReference type="CDD" id="cd01647">
    <property type="entry name" value="RT_LTR"/>
    <property type="match status" value="1"/>
</dbReference>
<evidence type="ECO:0000256" key="7">
    <source>
        <dbReference type="ARBA" id="ARBA00022842"/>
    </source>
</evidence>
<dbReference type="CDD" id="cd00303">
    <property type="entry name" value="retropepsin_like"/>
    <property type="match status" value="1"/>
</dbReference>
<keyword evidence="1" id="KW-0645">Protease</keyword>
<dbReference type="InterPro" id="IPR000477">
    <property type="entry name" value="RT_dom"/>
</dbReference>
<keyword evidence="2" id="KW-0808">Transferase</keyword>
<evidence type="ECO:0000259" key="14">
    <source>
        <dbReference type="PROSITE" id="PS50994"/>
    </source>
</evidence>
<dbReference type="PANTHER" id="PTHR37984">
    <property type="entry name" value="PROTEIN CBG26694"/>
    <property type="match status" value="1"/>
</dbReference>
<evidence type="ECO:0000256" key="1">
    <source>
        <dbReference type="ARBA" id="ARBA00022670"/>
    </source>
</evidence>
<comment type="caution">
    <text evidence="15">The sequence shown here is derived from an EMBL/GenBank/DDBJ whole genome shotgun (WGS) entry which is preliminary data.</text>
</comment>
<evidence type="ECO:0000256" key="4">
    <source>
        <dbReference type="ARBA" id="ARBA00022722"/>
    </source>
</evidence>
<dbReference type="Pfam" id="PF00665">
    <property type="entry name" value="rve"/>
    <property type="match status" value="1"/>
</dbReference>
<dbReference type="InterPro" id="IPR001584">
    <property type="entry name" value="Integrase_cat-core"/>
</dbReference>
<evidence type="ECO:0000256" key="8">
    <source>
        <dbReference type="ARBA" id="ARBA00022884"/>
    </source>
</evidence>
<feature type="domain" description="Integrase catalytic" evidence="14">
    <location>
        <begin position="1011"/>
        <end position="1103"/>
    </location>
</feature>
<dbReference type="Gene3D" id="3.30.420.10">
    <property type="entry name" value="Ribonuclease H-like superfamily/Ribonuclease H"/>
    <property type="match status" value="1"/>
</dbReference>
<keyword evidence="8" id="KW-0694">RNA-binding</keyword>
<dbReference type="GO" id="GO:0004519">
    <property type="term" value="F:endonuclease activity"/>
    <property type="evidence" value="ECO:0007669"/>
    <property type="project" value="UniProtKB-KW"/>
</dbReference>
<accession>A0A9Q1BRE4</accession>
<reference evidence="15" key="1">
    <citation type="submission" date="2021-10" db="EMBL/GenBank/DDBJ databases">
        <title>Tropical sea cucumber genome reveals ecological adaptation and Cuvierian tubules defense mechanism.</title>
        <authorList>
            <person name="Chen T."/>
        </authorList>
    </citation>
    <scope>NUCLEOTIDE SEQUENCE</scope>
    <source>
        <strain evidence="15">Nanhai2018</strain>
        <tissue evidence="15">Muscle</tissue>
    </source>
</reference>
<dbReference type="Gene3D" id="3.30.70.270">
    <property type="match status" value="2"/>
</dbReference>
<keyword evidence="6" id="KW-0378">Hydrolase</keyword>
<dbReference type="SUPFAM" id="SSF50630">
    <property type="entry name" value="Acid proteases"/>
    <property type="match status" value="1"/>
</dbReference>
<dbReference type="Pfam" id="PF00078">
    <property type="entry name" value="RVT_1"/>
    <property type="match status" value="1"/>
</dbReference>
<organism evidence="15 16">
    <name type="scientific">Holothuria leucospilota</name>
    <name type="common">Black long sea cucumber</name>
    <name type="synonym">Mertensiothuria leucospilota</name>
    <dbReference type="NCBI Taxonomy" id="206669"/>
    <lineage>
        <taxon>Eukaryota</taxon>
        <taxon>Metazoa</taxon>
        <taxon>Echinodermata</taxon>
        <taxon>Eleutherozoa</taxon>
        <taxon>Echinozoa</taxon>
        <taxon>Holothuroidea</taxon>
        <taxon>Aspidochirotacea</taxon>
        <taxon>Aspidochirotida</taxon>
        <taxon>Holothuriidae</taxon>
        <taxon>Holothuria</taxon>
    </lineage>
</organism>
<name>A0A9Q1BRE4_HOLLE</name>
<dbReference type="AlphaFoldDB" id="A0A9Q1BRE4"/>
<dbReference type="PROSITE" id="PS00141">
    <property type="entry name" value="ASP_PROTEASE"/>
    <property type="match status" value="1"/>
</dbReference>
<dbReference type="FunFam" id="3.10.10.10:FF:000002">
    <property type="entry name" value="Retrovirus-related Pol polyprotein from transposon 17.6-like protein"/>
    <property type="match status" value="1"/>
</dbReference>
<keyword evidence="16" id="KW-1185">Reference proteome</keyword>
<evidence type="ECO:0000256" key="11">
    <source>
        <dbReference type="ARBA" id="ARBA00023268"/>
    </source>
</evidence>
<dbReference type="GO" id="GO:0003723">
    <property type="term" value="F:RNA binding"/>
    <property type="evidence" value="ECO:0007669"/>
    <property type="project" value="UniProtKB-KW"/>
</dbReference>
<evidence type="ECO:0000313" key="15">
    <source>
        <dbReference type="EMBL" id="KAJ8031683.1"/>
    </source>
</evidence>
<dbReference type="GO" id="GO:0015074">
    <property type="term" value="P:DNA integration"/>
    <property type="evidence" value="ECO:0007669"/>
    <property type="project" value="UniProtKB-KW"/>
</dbReference>
<dbReference type="InterPro" id="IPR043128">
    <property type="entry name" value="Rev_trsase/Diguanyl_cyclase"/>
</dbReference>
<dbReference type="GO" id="GO:0006508">
    <property type="term" value="P:proteolysis"/>
    <property type="evidence" value="ECO:0007669"/>
    <property type="project" value="UniProtKB-KW"/>
</dbReference>
<dbReference type="InterPro" id="IPR001969">
    <property type="entry name" value="Aspartic_peptidase_AS"/>
</dbReference>
<dbReference type="SUPFAM" id="SSF56672">
    <property type="entry name" value="DNA/RNA polymerases"/>
    <property type="match status" value="1"/>
</dbReference>
<evidence type="ECO:0000256" key="9">
    <source>
        <dbReference type="ARBA" id="ARBA00022908"/>
    </source>
</evidence>
<evidence type="ECO:0000259" key="13">
    <source>
        <dbReference type="PROSITE" id="PS50878"/>
    </source>
</evidence>
<keyword evidence="3" id="KW-0548">Nucleotidyltransferase</keyword>
<keyword evidence="5" id="KW-0255">Endonuclease</keyword>
<dbReference type="PANTHER" id="PTHR37984:SF5">
    <property type="entry name" value="PROTEIN NYNRIN-LIKE"/>
    <property type="match status" value="1"/>
</dbReference>
<dbReference type="InterPro" id="IPR021109">
    <property type="entry name" value="Peptidase_aspartic_dom_sf"/>
</dbReference>
<evidence type="ECO:0000256" key="12">
    <source>
        <dbReference type="SAM" id="MobiDB-lite"/>
    </source>
</evidence>
<dbReference type="InterPro" id="IPR041588">
    <property type="entry name" value="Integrase_H2C2"/>
</dbReference>
<proteinExistence type="predicted"/>
<dbReference type="InterPro" id="IPR043502">
    <property type="entry name" value="DNA/RNA_pol_sf"/>
</dbReference>
<keyword evidence="7" id="KW-0460">Magnesium</keyword>
<keyword evidence="9" id="KW-0229">DNA integration</keyword>
<dbReference type="Gene3D" id="3.10.10.10">
    <property type="entry name" value="HIV Type 1 Reverse Transcriptase, subunit A, domain 1"/>
    <property type="match status" value="1"/>
</dbReference>
<dbReference type="OrthoDB" id="441285at2759"/>
<dbReference type="FunFam" id="1.10.340.70:FF:000001">
    <property type="entry name" value="Retrovirus-related Pol polyprotein from transposon gypsy-like Protein"/>
    <property type="match status" value="1"/>
</dbReference>
<evidence type="ECO:0008006" key="17">
    <source>
        <dbReference type="Google" id="ProtNLM"/>
    </source>
</evidence>
<dbReference type="GO" id="GO:0003964">
    <property type="term" value="F:RNA-directed DNA polymerase activity"/>
    <property type="evidence" value="ECO:0007669"/>
    <property type="project" value="UniProtKB-KW"/>
</dbReference>
<dbReference type="PROSITE" id="PS50994">
    <property type="entry name" value="INTEGRASE"/>
    <property type="match status" value="1"/>
</dbReference>
<dbReference type="FunFam" id="3.10.10.10:FF:000007">
    <property type="entry name" value="Retrovirus-related Pol polyprotein from transposon 17.6-like Protein"/>
    <property type="match status" value="1"/>
</dbReference>
<sequence>MGSLAFKRSRHPARGRAVRCHEESPEGGTGLDEDGRGDEIMERIVGIANESNALVNGKYCVCLVDTGSQVTTISKSFHDLHLSNIPIRPLQDLLHIEGAGGQVVPYLGFMEIEVSLPNEPCLEDNIFDVVALVVPDNNYNSKVPLTVGTNLMTQCREKCKQKFGSQFLQLSSVSTAWKLAFQHLSQQARIDKKGGKLCNVGARIKKPLTIFPGQTLVVTGKAKRVSTNFISCPILVEASSNLSSGLTVVPSVMSADSVKRGVPVLLSNMTEDPVTITPKLVIAELHVAKDLGSSRSVLCNVITNSVSSVEGDHVNKDSVLGQLNLENCVASSEQIEKVRQLVASNLHVFSKDKNDLGHTTAVQHNIPLNENTPFKERYRRIPPAQYDEVRQCLQEMLESGAIRESHSPYASPIVVVKKKDGSIRLCIDYRKLNNKTIKDSYALPRIEESLDALEGARWFSSLDLQSGYWQIEVAEQDKYKTAFTTPMGFFECNRMPFGLTSAPSTFQRLMEKCMGDMNLKKCLVYLDDIIIFSKTFEEHLERLAAVFKRLGEYGLKLKPSKCEFLKPSVKYLGHIVSAKGVETDPEKIEKIKNWPPPTNLKQLRSFLGFAGYYRRFVEGFSKIAKPLNALMGGESMIDKDGKARSKAPTWNWSRECQTAFETLVGKLTSPPVLAYANYELPFELHTDASGEGLGAALYQVSSDGKKRVIAYGSRGLRKAERSYPAHKLEFLALKWAVTDKFKDYLYGRKFTVVTDNNPLTYVLTTAKLDATGHRWLAALAAYDFSILYRPGKQNTDADILSRYPNFGETVSTNIADASVIKALCKYNRVDLSYEEANSYCNPLAEVVAMGRNALPNDITEATSLPGMGPVDWQKVQGEDKGIARAIYFLHLGRRPTKVERHSESHETLSILREWDKLCFCNNVLYRNRMGADGRTIRQLVLPSAYHGTVLKYIHDDMGHLGTERTIDLARARFYWPMMAKSIEEYIKTCDRCLRYKATPTVSDRAPLVSIKTTEPMELVCMDFLSLEECKGGYSNILVITDHFTRYAQAFPTRNQTAQTTAKVLFENFIVHYGFPARLHSDQGRNFESSVIKNLCQLAGIAKS</sequence>
<dbReference type="InterPro" id="IPR041577">
    <property type="entry name" value="RT_RNaseH_2"/>
</dbReference>
<feature type="compositionally biased region" description="Basic residues" evidence="12">
    <location>
        <begin position="7"/>
        <end position="18"/>
    </location>
</feature>
<protein>
    <recommendedName>
        <fullName evidence="17">Reverse transcriptase</fullName>
    </recommendedName>
</protein>
<dbReference type="CDD" id="cd09274">
    <property type="entry name" value="RNase_HI_RT_Ty3"/>
    <property type="match status" value="1"/>
</dbReference>
<dbReference type="InterPro" id="IPR012337">
    <property type="entry name" value="RNaseH-like_sf"/>
</dbReference>
<dbReference type="PROSITE" id="PS50878">
    <property type="entry name" value="RT_POL"/>
    <property type="match status" value="1"/>
</dbReference>
<evidence type="ECO:0000256" key="6">
    <source>
        <dbReference type="ARBA" id="ARBA00022801"/>
    </source>
</evidence>
<evidence type="ECO:0000256" key="3">
    <source>
        <dbReference type="ARBA" id="ARBA00022695"/>
    </source>
</evidence>
<keyword evidence="10" id="KW-0695">RNA-directed DNA polymerase</keyword>
<evidence type="ECO:0000256" key="10">
    <source>
        <dbReference type="ARBA" id="ARBA00022918"/>
    </source>
</evidence>
<feature type="region of interest" description="Disordered" evidence="12">
    <location>
        <begin position="1"/>
        <end position="35"/>
    </location>
</feature>
<dbReference type="SUPFAM" id="SSF53098">
    <property type="entry name" value="Ribonuclease H-like"/>
    <property type="match status" value="1"/>
</dbReference>
<dbReference type="EMBL" id="JAIZAY010000012">
    <property type="protein sequence ID" value="KAJ8031683.1"/>
    <property type="molecule type" value="Genomic_DNA"/>
</dbReference>
<evidence type="ECO:0000256" key="2">
    <source>
        <dbReference type="ARBA" id="ARBA00022679"/>
    </source>
</evidence>
<dbReference type="Proteomes" id="UP001152320">
    <property type="component" value="Chromosome 12"/>
</dbReference>
<keyword evidence="4" id="KW-0540">Nuclease</keyword>